<gene>
    <name evidence="3" type="ORF">METZ01_LOCUS396864</name>
</gene>
<keyword evidence="2" id="KW-0472">Membrane</keyword>
<evidence type="ECO:0008006" key="4">
    <source>
        <dbReference type="Google" id="ProtNLM"/>
    </source>
</evidence>
<feature type="non-terminal residue" evidence="3">
    <location>
        <position position="87"/>
    </location>
</feature>
<proteinExistence type="predicted"/>
<name>A0A382VC34_9ZZZZ</name>
<organism evidence="3">
    <name type="scientific">marine metagenome</name>
    <dbReference type="NCBI Taxonomy" id="408172"/>
    <lineage>
        <taxon>unclassified sequences</taxon>
        <taxon>metagenomes</taxon>
        <taxon>ecological metagenomes</taxon>
    </lineage>
</organism>
<accession>A0A382VC34</accession>
<reference evidence="3" key="1">
    <citation type="submission" date="2018-05" db="EMBL/GenBank/DDBJ databases">
        <authorList>
            <person name="Lanie J.A."/>
            <person name="Ng W.-L."/>
            <person name="Kazmierczak K.M."/>
            <person name="Andrzejewski T.M."/>
            <person name="Davidsen T.M."/>
            <person name="Wayne K.J."/>
            <person name="Tettelin H."/>
            <person name="Glass J.I."/>
            <person name="Rusch D."/>
            <person name="Podicherti R."/>
            <person name="Tsui H.-C.T."/>
            <person name="Winkler M.E."/>
        </authorList>
    </citation>
    <scope>NUCLEOTIDE SEQUENCE</scope>
</reference>
<dbReference type="EMBL" id="UINC01150783">
    <property type="protein sequence ID" value="SVD44010.1"/>
    <property type="molecule type" value="Genomic_DNA"/>
</dbReference>
<keyword evidence="2" id="KW-0812">Transmembrane</keyword>
<sequence length="87" mass="10630">MKVVEILKKNYFLLISTFFFVYIAFNLLDGERGLFSYFEKKEIQNQQIQKKNNLTTELNDVEKKILLLTENIDLDYLEILYREKFFY</sequence>
<feature type="transmembrane region" description="Helical" evidence="2">
    <location>
        <begin position="12"/>
        <end position="28"/>
    </location>
</feature>
<protein>
    <recommendedName>
        <fullName evidence="4">Septum formation initiator</fullName>
    </recommendedName>
</protein>
<evidence type="ECO:0000313" key="3">
    <source>
        <dbReference type="EMBL" id="SVD44010.1"/>
    </source>
</evidence>
<dbReference type="AlphaFoldDB" id="A0A382VC34"/>
<evidence type="ECO:0000256" key="1">
    <source>
        <dbReference type="SAM" id="Coils"/>
    </source>
</evidence>
<keyword evidence="2" id="KW-1133">Transmembrane helix</keyword>
<keyword evidence="1" id="KW-0175">Coiled coil</keyword>
<feature type="coiled-coil region" evidence="1">
    <location>
        <begin position="44"/>
        <end position="71"/>
    </location>
</feature>
<evidence type="ECO:0000256" key="2">
    <source>
        <dbReference type="SAM" id="Phobius"/>
    </source>
</evidence>